<protein>
    <submittedName>
        <fullName evidence="1">Uncharacterized protein</fullName>
    </submittedName>
</protein>
<dbReference type="EMBL" id="HBFW01006960">
    <property type="protein sequence ID" value="CAD8933500.1"/>
    <property type="molecule type" value="Transcribed_RNA"/>
</dbReference>
<proteinExistence type="predicted"/>
<dbReference type="AlphaFoldDB" id="A0A7S1CZK4"/>
<evidence type="ECO:0000313" key="1">
    <source>
        <dbReference type="EMBL" id="CAD8933500.1"/>
    </source>
</evidence>
<gene>
    <name evidence="1" type="ORF">CTEN0397_LOCUS4529</name>
</gene>
<name>A0A7S1CZK4_CYCTE</name>
<organism evidence="1">
    <name type="scientific">Cyclophora tenuis</name>
    <name type="common">Marine diatom</name>
    <dbReference type="NCBI Taxonomy" id="216820"/>
    <lineage>
        <taxon>Eukaryota</taxon>
        <taxon>Sar</taxon>
        <taxon>Stramenopiles</taxon>
        <taxon>Ochrophyta</taxon>
        <taxon>Bacillariophyta</taxon>
        <taxon>Fragilariophyceae</taxon>
        <taxon>Fragilariophycidae</taxon>
        <taxon>Cyclophorales</taxon>
        <taxon>Cyclophoraceae</taxon>
        <taxon>Cyclophora</taxon>
    </lineage>
</organism>
<accession>A0A7S1CZK4</accession>
<reference evidence="1" key="1">
    <citation type="submission" date="2021-01" db="EMBL/GenBank/DDBJ databases">
        <authorList>
            <person name="Corre E."/>
            <person name="Pelletier E."/>
            <person name="Niang G."/>
            <person name="Scheremetjew M."/>
            <person name="Finn R."/>
            <person name="Kale V."/>
            <person name="Holt S."/>
            <person name="Cochrane G."/>
            <person name="Meng A."/>
            <person name="Brown T."/>
            <person name="Cohen L."/>
        </authorList>
    </citation>
    <scope>NUCLEOTIDE SEQUENCE</scope>
    <source>
        <strain evidence="1">ECT3854</strain>
    </source>
</reference>
<sequence>MRQLLPGRLVRHRSFSSAEIKLPLPTWSLGDLNLTSPTNFVSDEELEKLGRRCLIDVNRIDGRDTLKRDLSNMMHCLEHVKNIDLPEMTPNEIYDVPRGVKACPPAAEATEAQREEAKRVWENMLQPNTTRRGGHEYFSVVTKVNKK</sequence>